<dbReference type="GO" id="GO:0000981">
    <property type="term" value="F:DNA-binding transcription factor activity, RNA polymerase II-specific"/>
    <property type="evidence" value="ECO:0007669"/>
    <property type="project" value="TreeGrafter"/>
</dbReference>
<accession>T1L243</accession>
<dbReference type="AlphaFoldDB" id="T1L243"/>
<feature type="compositionally biased region" description="Polar residues" evidence="6">
    <location>
        <begin position="205"/>
        <end position="217"/>
    </location>
</feature>
<dbReference type="PROSITE" id="PS00036">
    <property type="entry name" value="BZIP_BASIC"/>
    <property type="match status" value="1"/>
</dbReference>
<evidence type="ECO:0000313" key="9">
    <source>
        <dbReference type="Proteomes" id="UP000015104"/>
    </source>
</evidence>
<dbReference type="Pfam" id="PF00170">
    <property type="entry name" value="bZIP_1"/>
    <property type="match status" value="1"/>
</dbReference>
<dbReference type="InterPro" id="IPR004827">
    <property type="entry name" value="bZIP"/>
</dbReference>
<evidence type="ECO:0000256" key="4">
    <source>
        <dbReference type="ARBA" id="ARBA00023163"/>
    </source>
</evidence>
<dbReference type="PROSITE" id="PS50217">
    <property type="entry name" value="BZIP"/>
    <property type="match status" value="1"/>
</dbReference>
<keyword evidence="9" id="KW-1185">Reference proteome</keyword>
<reference evidence="8" key="2">
    <citation type="submission" date="2015-06" db="UniProtKB">
        <authorList>
            <consortium name="EnsemblMetazoa"/>
        </authorList>
    </citation>
    <scope>IDENTIFICATION</scope>
</reference>
<organism evidence="8 9">
    <name type="scientific">Tetranychus urticae</name>
    <name type="common">Two-spotted spider mite</name>
    <dbReference type="NCBI Taxonomy" id="32264"/>
    <lineage>
        <taxon>Eukaryota</taxon>
        <taxon>Metazoa</taxon>
        <taxon>Ecdysozoa</taxon>
        <taxon>Arthropoda</taxon>
        <taxon>Chelicerata</taxon>
        <taxon>Arachnida</taxon>
        <taxon>Acari</taxon>
        <taxon>Acariformes</taxon>
        <taxon>Trombidiformes</taxon>
        <taxon>Prostigmata</taxon>
        <taxon>Eleutherengona</taxon>
        <taxon>Raphignathae</taxon>
        <taxon>Tetranychoidea</taxon>
        <taxon>Tetranychidae</taxon>
        <taxon>Tetranychus</taxon>
    </lineage>
</organism>
<name>T1L243_TETUR</name>
<keyword evidence="5" id="KW-0539">Nucleus</keyword>
<feature type="compositionally biased region" description="Polar residues" evidence="6">
    <location>
        <begin position="180"/>
        <end position="190"/>
    </location>
</feature>
<protein>
    <recommendedName>
        <fullName evidence="7">BZIP domain-containing protein</fullName>
    </recommendedName>
</protein>
<keyword evidence="2" id="KW-0805">Transcription regulation</keyword>
<dbReference type="PANTHER" id="PTHR46004">
    <property type="entry name" value="CYCLIC AMP RESPONSE ELEMENT-BINDING PROTEIN A"/>
    <property type="match status" value="1"/>
</dbReference>
<dbReference type="InterPro" id="IPR046347">
    <property type="entry name" value="bZIP_sf"/>
</dbReference>
<dbReference type="Proteomes" id="UP000015104">
    <property type="component" value="Unassembled WGS sequence"/>
</dbReference>
<evidence type="ECO:0000256" key="6">
    <source>
        <dbReference type="SAM" id="MobiDB-lite"/>
    </source>
</evidence>
<proteinExistence type="predicted"/>
<keyword evidence="4" id="KW-0804">Transcription</keyword>
<dbReference type="SUPFAM" id="SSF57959">
    <property type="entry name" value="Leucine zipper domain"/>
    <property type="match status" value="1"/>
</dbReference>
<evidence type="ECO:0000256" key="1">
    <source>
        <dbReference type="ARBA" id="ARBA00004123"/>
    </source>
</evidence>
<evidence type="ECO:0000256" key="5">
    <source>
        <dbReference type="ARBA" id="ARBA00023242"/>
    </source>
</evidence>
<keyword evidence="3" id="KW-0238">DNA-binding</keyword>
<dbReference type="PANTHER" id="PTHR46004:SF3">
    <property type="entry name" value="CYCLIC AMP RESPONSE ELEMENT-BINDING PROTEIN A"/>
    <property type="match status" value="1"/>
</dbReference>
<feature type="domain" description="BZIP" evidence="7">
    <location>
        <begin position="378"/>
        <end position="441"/>
    </location>
</feature>
<evidence type="ECO:0000313" key="8">
    <source>
        <dbReference type="EnsemblMetazoa" id="tetur32g01950.1"/>
    </source>
</evidence>
<dbReference type="eggNOG" id="KOG0709">
    <property type="taxonomic scope" value="Eukaryota"/>
</dbReference>
<sequence length="492" mass="53162">MDTDLGLISDIFINDSSMDNEIFSHSNSQFNDWNDSDNRSYNVIILNDRLMSETVQSEHSYFNSASTLNHNLDDDDLSNDADLTESHGSSFKDMDIEAECFPCIPMSSAIQMNGLPIGHSLVVSGGNRRPSVTSSSSTGSSNSSSNSGTLGTLTGNSTGLLGPEINNNGTTINNENTNGLSGNSSGTRSLTLAALLNRLPPTPPGSNSGSDCEMSTPSNSNSSNSLFQNSTLAQSTIPSSLTSSLYGVTGNDHISNLNLNTVTRTTTGSNSHHLSPTSTSTRPNGRKSPPSPLGALSLPLSSASSTNSSPSKRDNGGSSKTVRNLSTAAAVSSLISVQPKNAASGTAVILTEEEKRTLIAEGYPIPTRFPLTKAEERSLKKIRRKIKNKISAQESRRKKKEYMEELERRVQQLDQRAKESERRAQQLDQRNKELENENKTLMQHFSLCKATHTHVNQQQLTSTTESLLMSLDLPMMKKIKIEPEEEDAGSTI</sequence>
<feature type="region of interest" description="Disordered" evidence="6">
    <location>
        <begin position="413"/>
        <end position="432"/>
    </location>
</feature>
<reference evidence="9" key="1">
    <citation type="submission" date="2011-08" db="EMBL/GenBank/DDBJ databases">
        <authorList>
            <person name="Rombauts S."/>
        </authorList>
    </citation>
    <scope>NUCLEOTIDE SEQUENCE</scope>
    <source>
        <strain evidence="9">London</strain>
    </source>
</reference>
<evidence type="ECO:0000259" key="7">
    <source>
        <dbReference type="PROSITE" id="PS50217"/>
    </source>
</evidence>
<feature type="compositionally biased region" description="Low complexity" evidence="6">
    <location>
        <begin position="293"/>
        <end position="310"/>
    </location>
</feature>
<feature type="region of interest" description="Disordered" evidence="6">
    <location>
        <begin position="126"/>
        <end position="226"/>
    </location>
</feature>
<dbReference type="EMBL" id="CAEY01000925">
    <property type="status" value="NOT_ANNOTATED_CDS"/>
    <property type="molecule type" value="Genomic_DNA"/>
</dbReference>
<dbReference type="STRING" id="32264.T1L243"/>
<dbReference type="GO" id="GO:0005634">
    <property type="term" value="C:nucleus"/>
    <property type="evidence" value="ECO:0007669"/>
    <property type="project" value="UniProtKB-SubCell"/>
</dbReference>
<feature type="compositionally biased region" description="Low complexity" evidence="6">
    <location>
        <begin position="133"/>
        <end position="179"/>
    </location>
</feature>
<dbReference type="SMART" id="SM00338">
    <property type="entry name" value="BRLZ"/>
    <property type="match status" value="1"/>
</dbReference>
<dbReference type="HOGENOM" id="CLU_554720_0_0_1"/>
<dbReference type="EnsemblMetazoa" id="tetur32g01950.1">
    <property type="protein sequence ID" value="tetur32g01950.1"/>
    <property type="gene ID" value="tetur32g01950"/>
</dbReference>
<feature type="compositionally biased region" description="Polar residues" evidence="6">
    <location>
        <begin position="272"/>
        <end position="283"/>
    </location>
</feature>
<feature type="region of interest" description="Disordered" evidence="6">
    <location>
        <begin position="263"/>
        <end position="323"/>
    </location>
</feature>
<evidence type="ECO:0000256" key="2">
    <source>
        <dbReference type="ARBA" id="ARBA00023015"/>
    </source>
</evidence>
<comment type="subcellular location">
    <subcellularLocation>
        <location evidence="1">Nucleus</location>
    </subcellularLocation>
</comment>
<dbReference type="Gene3D" id="1.20.5.170">
    <property type="match status" value="1"/>
</dbReference>
<dbReference type="GO" id="GO:0035497">
    <property type="term" value="F:cAMP response element binding"/>
    <property type="evidence" value="ECO:0007669"/>
    <property type="project" value="TreeGrafter"/>
</dbReference>
<evidence type="ECO:0000256" key="3">
    <source>
        <dbReference type="ARBA" id="ARBA00023125"/>
    </source>
</evidence>